<dbReference type="STRING" id="39966.A0A369JFX6"/>
<keyword evidence="4" id="KW-1185">Reference proteome</keyword>
<name>A0A369JFX6_HYPMA</name>
<dbReference type="AlphaFoldDB" id="A0A369JFX6"/>
<keyword evidence="2" id="KW-1133">Transmembrane helix</keyword>
<reference evidence="3" key="1">
    <citation type="submission" date="2018-04" db="EMBL/GenBank/DDBJ databases">
        <title>Whole genome sequencing of Hypsizygus marmoreus.</title>
        <authorList>
            <person name="Choi I.-G."/>
            <person name="Min B."/>
            <person name="Kim J.-G."/>
            <person name="Kim S."/>
            <person name="Oh Y.-L."/>
            <person name="Kong W.-S."/>
            <person name="Park H."/>
            <person name="Jeong J."/>
            <person name="Song E.-S."/>
        </authorList>
    </citation>
    <scope>NUCLEOTIDE SEQUENCE [LARGE SCALE GENOMIC DNA]</scope>
    <source>
        <strain evidence="3">51987-8</strain>
    </source>
</reference>
<accession>A0A369JFX6</accession>
<keyword evidence="2" id="KW-0472">Membrane</keyword>
<feature type="transmembrane region" description="Helical" evidence="2">
    <location>
        <begin position="125"/>
        <end position="146"/>
    </location>
</feature>
<evidence type="ECO:0008006" key="5">
    <source>
        <dbReference type="Google" id="ProtNLM"/>
    </source>
</evidence>
<dbReference type="EMBL" id="LUEZ02000106">
    <property type="protein sequence ID" value="RDB18324.1"/>
    <property type="molecule type" value="Genomic_DNA"/>
</dbReference>
<dbReference type="Proteomes" id="UP000076154">
    <property type="component" value="Unassembled WGS sequence"/>
</dbReference>
<proteinExistence type="predicted"/>
<gene>
    <name evidence="3" type="ORF">Hypma_000511</name>
</gene>
<feature type="transmembrane region" description="Helical" evidence="2">
    <location>
        <begin position="51"/>
        <end position="73"/>
    </location>
</feature>
<organism evidence="3 4">
    <name type="scientific">Hypsizygus marmoreus</name>
    <name type="common">White beech mushroom</name>
    <name type="synonym">Agaricus marmoreus</name>
    <dbReference type="NCBI Taxonomy" id="39966"/>
    <lineage>
        <taxon>Eukaryota</taxon>
        <taxon>Fungi</taxon>
        <taxon>Dikarya</taxon>
        <taxon>Basidiomycota</taxon>
        <taxon>Agaricomycotina</taxon>
        <taxon>Agaricomycetes</taxon>
        <taxon>Agaricomycetidae</taxon>
        <taxon>Agaricales</taxon>
        <taxon>Tricholomatineae</taxon>
        <taxon>Lyophyllaceae</taxon>
        <taxon>Hypsizygus</taxon>
    </lineage>
</organism>
<evidence type="ECO:0000313" key="3">
    <source>
        <dbReference type="EMBL" id="RDB18324.1"/>
    </source>
</evidence>
<feature type="region of interest" description="Disordered" evidence="1">
    <location>
        <begin position="210"/>
        <end position="237"/>
    </location>
</feature>
<dbReference type="OrthoDB" id="3227739at2759"/>
<evidence type="ECO:0000256" key="2">
    <source>
        <dbReference type="SAM" id="Phobius"/>
    </source>
</evidence>
<dbReference type="InParanoid" id="A0A369JFX6"/>
<evidence type="ECO:0000256" key="1">
    <source>
        <dbReference type="SAM" id="MobiDB-lite"/>
    </source>
</evidence>
<feature type="transmembrane region" description="Helical" evidence="2">
    <location>
        <begin position="85"/>
        <end position="105"/>
    </location>
</feature>
<evidence type="ECO:0000313" key="4">
    <source>
        <dbReference type="Proteomes" id="UP000076154"/>
    </source>
</evidence>
<sequence>MAFHPLRFALYAALILFAITLIGLTSARINYTRNLRFSDPLHGGFPYYDPIIVELLVTSILAFLWSLPMMFLIQRHASRGFATSYAFEMLGLFILWVMYLVGAAIATNKWRNIGFCRGFFGQCRILTAILAFSWIAWATVTFLLLASLADLLSGHSGVTAPLAGTRAATGPESTKTGNVYSAPAAGAGTGGAVGNAGGYSAAPGATGTMGGYTGGPDTRNLGGAPPVSTGAPVSSNV</sequence>
<comment type="caution">
    <text evidence="3">The sequence shown here is derived from an EMBL/GenBank/DDBJ whole genome shotgun (WGS) entry which is preliminary data.</text>
</comment>
<protein>
    <recommendedName>
        <fullName evidence="5">MARVEL domain-containing protein</fullName>
    </recommendedName>
</protein>
<keyword evidence="2" id="KW-0812">Transmembrane</keyword>